<proteinExistence type="predicted"/>
<dbReference type="InterPro" id="IPR040241">
    <property type="entry name" value="TRP_Flc/Pkd2-like"/>
</dbReference>
<evidence type="ECO:0000256" key="1">
    <source>
        <dbReference type="SAM" id="MobiDB-lite"/>
    </source>
</evidence>
<dbReference type="PANTHER" id="PTHR31145:SF8">
    <property type="entry name" value="INTEGRAL MEMBRANE PROTEIN (AFU_ORTHOLOGUE AFUA_2G17475)"/>
    <property type="match status" value="1"/>
</dbReference>
<evidence type="ECO:0000259" key="4">
    <source>
        <dbReference type="Pfam" id="PF06011"/>
    </source>
</evidence>
<dbReference type="EMBL" id="JMSE01000108">
    <property type="protein sequence ID" value="KDN71863.1"/>
    <property type="molecule type" value="Genomic_DNA"/>
</dbReference>
<sequence length="780" mass="84773">MLARLALVWLAATCVSGAYVQWQSCDGPATQTDVFVPQTVSAALVPLNDGSGNILTLQAGRWMEEAECQELSRRVPAAIIEFEMLGRSAAYRTATNATCEKLNFAGNWVSPLAHPVSLYISVANDIGPLPPLSTFHITFRLEGTDSKKISCQQTNITPALGPTISSAITYSTWALFIFVLLVGIARSVYSTPVTFDDDDDDDYEPPPIRTVLPNVGDCIQYLQFIFLTGGLSLRYPGFYQPVVSHLRWWSLFVHGPITHGRVYERATDGIYVVNGTYGGTYGLELMTQISGNPMSMDTWLNMVILMIVIAASVALVLKGSLKVSWLVNKNRDSDSRPSQSSGGVRQVSSRILRVILSYFMFPLTALSFYQLDQASWLPVYHTSLAAVLIVAMMAAFVWLIRQIPTRNLGALVFDSTKRYRQLSPSHDFQRQDERFIFIIFALTFVRGAVVGGLQISGVAQLAVLGACELVLLASIAGFQAYSMFSVGSIAATIRLCSLIFMITFLPGIATNGIKSAIGYLILIVHAGMLVLGFIVPAACDLTNIVMACSTAPKPDAYGLRELRRRDVSPSNLSSMSTTNELGTPYMHLDPSTASSRYFRPPRSSLSISSADHPRSLGSSLSRSSRTVSSPTSIADKHSMQYSPPIASPTYLSEPIGEEEEEASVTSQDSPTSVNDGPLGPRWNDYSFREADLYYGAPRPRPAKRASEELPRPSAPPPSFRSSSGFWAKVTRQAGASEQGFRVSRPRPLPEAGFVVVRPNKPDSLGDGSGGGAVRSTSQGT</sequence>
<dbReference type="GO" id="GO:0055085">
    <property type="term" value="P:transmembrane transport"/>
    <property type="evidence" value="ECO:0007669"/>
    <property type="project" value="TreeGrafter"/>
</dbReference>
<comment type="caution">
    <text evidence="5">The sequence shown here is derived from an EMBL/GenBank/DDBJ whole genome shotgun (WGS) entry which is preliminary data.</text>
</comment>
<feature type="compositionally biased region" description="Polar residues" evidence="1">
    <location>
        <begin position="663"/>
        <end position="674"/>
    </location>
</feature>
<dbReference type="HOGENOM" id="CLU_014990_0_0_1"/>
<feature type="transmembrane region" description="Helical" evidence="2">
    <location>
        <begin position="435"/>
        <end position="455"/>
    </location>
</feature>
<keyword evidence="2" id="KW-0812">Transmembrane</keyword>
<evidence type="ECO:0000256" key="3">
    <source>
        <dbReference type="SAM" id="SignalP"/>
    </source>
</evidence>
<accession>A0A066XRK7</accession>
<keyword evidence="2" id="KW-1133">Transmembrane helix</keyword>
<feature type="compositionally biased region" description="Low complexity" evidence="1">
    <location>
        <begin position="615"/>
        <end position="632"/>
    </location>
</feature>
<feature type="transmembrane region" description="Helical" evidence="2">
    <location>
        <begin position="299"/>
        <end position="321"/>
    </location>
</feature>
<feature type="chain" id="PRO_5001630662" evidence="3">
    <location>
        <begin position="18"/>
        <end position="780"/>
    </location>
</feature>
<feature type="transmembrane region" description="Helical" evidence="2">
    <location>
        <begin position="351"/>
        <end position="371"/>
    </location>
</feature>
<dbReference type="PANTHER" id="PTHR31145">
    <property type="entry name" value="INTEGRAL MEMBRANE PROTEIN (AFU_ORTHOLOGUE AFUA_7G01610)"/>
    <property type="match status" value="1"/>
</dbReference>
<feature type="transmembrane region" description="Helical" evidence="2">
    <location>
        <begin position="377"/>
        <end position="400"/>
    </location>
</feature>
<reference evidence="6" key="1">
    <citation type="journal article" date="2014" name="Genome Announc.">
        <title>Draft genome sequence of Colletotrichum sublineola, a destructive pathogen of cultivated sorghum.</title>
        <authorList>
            <person name="Baroncelli R."/>
            <person name="Sanz-Martin J.M."/>
            <person name="Rech G.E."/>
            <person name="Sukno S.A."/>
            <person name="Thon M.R."/>
        </authorList>
    </citation>
    <scope>NUCLEOTIDE SEQUENCE [LARGE SCALE GENOMIC DNA]</scope>
    <source>
        <strain evidence="6">TX430BB</strain>
    </source>
</reference>
<evidence type="ECO:0000313" key="6">
    <source>
        <dbReference type="Proteomes" id="UP000027238"/>
    </source>
</evidence>
<dbReference type="InterPro" id="IPR010308">
    <property type="entry name" value="TRP_C"/>
</dbReference>
<organism evidence="5 6">
    <name type="scientific">Colletotrichum sublineola</name>
    <name type="common">Sorghum anthracnose fungus</name>
    <dbReference type="NCBI Taxonomy" id="1173701"/>
    <lineage>
        <taxon>Eukaryota</taxon>
        <taxon>Fungi</taxon>
        <taxon>Dikarya</taxon>
        <taxon>Ascomycota</taxon>
        <taxon>Pezizomycotina</taxon>
        <taxon>Sordariomycetes</taxon>
        <taxon>Hypocreomycetidae</taxon>
        <taxon>Glomerellales</taxon>
        <taxon>Glomerellaceae</taxon>
        <taxon>Colletotrichum</taxon>
        <taxon>Colletotrichum graminicola species complex</taxon>
    </lineage>
</organism>
<dbReference type="GO" id="GO:0016020">
    <property type="term" value="C:membrane"/>
    <property type="evidence" value="ECO:0007669"/>
    <property type="project" value="TreeGrafter"/>
</dbReference>
<dbReference type="AlphaFoldDB" id="A0A066XRK7"/>
<feature type="region of interest" description="Disordered" evidence="1">
    <location>
        <begin position="751"/>
        <end position="780"/>
    </location>
</feature>
<evidence type="ECO:0000256" key="2">
    <source>
        <dbReference type="SAM" id="Phobius"/>
    </source>
</evidence>
<dbReference type="OrthoDB" id="269822at2759"/>
<feature type="transmembrane region" description="Helical" evidence="2">
    <location>
        <begin position="516"/>
        <end position="539"/>
    </location>
</feature>
<feature type="signal peptide" evidence="3">
    <location>
        <begin position="1"/>
        <end position="17"/>
    </location>
</feature>
<feature type="transmembrane region" description="Helical" evidence="2">
    <location>
        <begin position="491"/>
        <end position="510"/>
    </location>
</feature>
<keyword evidence="3" id="KW-0732">Signal</keyword>
<keyword evidence="2" id="KW-0472">Membrane</keyword>
<feature type="domain" description="TRP C-terminal" evidence="4">
    <location>
        <begin position="211"/>
        <end position="537"/>
    </location>
</feature>
<protein>
    <submittedName>
        <fullName evidence="5">Putative integral membrane protein</fullName>
    </submittedName>
</protein>
<evidence type="ECO:0000313" key="5">
    <source>
        <dbReference type="EMBL" id="KDN71863.1"/>
    </source>
</evidence>
<dbReference type="Proteomes" id="UP000027238">
    <property type="component" value="Unassembled WGS sequence"/>
</dbReference>
<keyword evidence="6" id="KW-1185">Reference proteome</keyword>
<dbReference type="eggNOG" id="ENOG502RS5S">
    <property type="taxonomic scope" value="Eukaryota"/>
</dbReference>
<gene>
    <name evidence="5" type="ORF">CSUB01_11357</name>
</gene>
<feature type="region of interest" description="Disordered" evidence="1">
    <location>
        <begin position="592"/>
        <end position="681"/>
    </location>
</feature>
<name>A0A066XRK7_COLSU</name>
<dbReference type="OMA" id="EWYNLVH"/>
<dbReference type="Pfam" id="PF06011">
    <property type="entry name" value="TRP"/>
    <property type="match status" value="1"/>
</dbReference>
<feature type="region of interest" description="Disordered" evidence="1">
    <location>
        <begin position="696"/>
        <end position="724"/>
    </location>
</feature>